<proteinExistence type="predicted"/>
<dbReference type="CDD" id="cd04301">
    <property type="entry name" value="NAT_SF"/>
    <property type="match status" value="1"/>
</dbReference>
<dbReference type="PANTHER" id="PTHR43420">
    <property type="entry name" value="ACETYLTRANSFERASE"/>
    <property type="match status" value="1"/>
</dbReference>
<keyword evidence="1 4" id="KW-0808">Transferase</keyword>
<gene>
    <name evidence="4" type="ORF">F8154_08420</name>
</gene>
<comment type="caution">
    <text evidence="4">The sequence shown here is derived from an EMBL/GenBank/DDBJ whole genome shotgun (WGS) entry which is preliminary data.</text>
</comment>
<keyword evidence="5" id="KW-1185">Reference proteome</keyword>
<dbReference type="AlphaFoldDB" id="A0A6I0FB70"/>
<organism evidence="4 5">
    <name type="scientific">Alkaliphilus pronyensis</name>
    <dbReference type="NCBI Taxonomy" id="1482732"/>
    <lineage>
        <taxon>Bacteria</taxon>
        <taxon>Bacillati</taxon>
        <taxon>Bacillota</taxon>
        <taxon>Clostridia</taxon>
        <taxon>Peptostreptococcales</taxon>
        <taxon>Natronincolaceae</taxon>
        <taxon>Alkaliphilus</taxon>
    </lineage>
</organism>
<evidence type="ECO:0000313" key="4">
    <source>
        <dbReference type="EMBL" id="KAB3534740.1"/>
    </source>
</evidence>
<dbReference type="Gene3D" id="3.40.630.30">
    <property type="match status" value="1"/>
</dbReference>
<reference evidence="4 5" key="1">
    <citation type="submission" date="2019-10" db="EMBL/GenBank/DDBJ databases">
        <title>Alkaliphilus serpentinus sp. nov. and Alkaliphilus pronyensis sp. nov., two novel anaerobic alkaliphilic species isolated from the serpentinized-hosted hydrothermal field of the Prony Bay (New Caledonia).</title>
        <authorList>
            <person name="Postec A."/>
        </authorList>
    </citation>
    <scope>NUCLEOTIDE SEQUENCE [LARGE SCALE GENOMIC DNA]</scope>
    <source>
        <strain evidence="4 5">LacV</strain>
    </source>
</reference>
<dbReference type="EMBL" id="WBZC01000026">
    <property type="protein sequence ID" value="KAB3534740.1"/>
    <property type="molecule type" value="Genomic_DNA"/>
</dbReference>
<dbReference type="InterPro" id="IPR050680">
    <property type="entry name" value="YpeA/RimI_acetyltransf"/>
</dbReference>
<evidence type="ECO:0000256" key="2">
    <source>
        <dbReference type="ARBA" id="ARBA00023315"/>
    </source>
</evidence>
<protein>
    <submittedName>
        <fullName evidence="4">GNAT family N-acetyltransferase</fullName>
    </submittedName>
</protein>
<feature type="domain" description="N-acetyltransferase" evidence="3">
    <location>
        <begin position="162"/>
        <end position="246"/>
    </location>
</feature>
<evidence type="ECO:0000313" key="5">
    <source>
        <dbReference type="Proteomes" id="UP000432715"/>
    </source>
</evidence>
<evidence type="ECO:0000256" key="1">
    <source>
        <dbReference type="ARBA" id="ARBA00022679"/>
    </source>
</evidence>
<name>A0A6I0FB70_9FIRM</name>
<accession>A0A6I0FB70</accession>
<dbReference type="InterPro" id="IPR000182">
    <property type="entry name" value="GNAT_dom"/>
</dbReference>
<dbReference type="Proteomes" id="UP000432715">
    <property type="component" value="Unassembled WGS sequence"/>
</dbReference>
<dbReference type="SUPFAM" id="SSF55729">
    <property type="entry name" value="Acyl-CoA N-acyltransferases (Nat)"/>
    <property type="match status" value="1"/>
</dbReference>
<sequence>MVNSNICIVLSIIFNEEILLVDNKQRKALNIQNIIISSFTKEDVNSFIQIHVENLFSESEFSKIYLAERFNYLLKNEDAVTVSAKNSNGKMLGLVYGGLEGYKDKMNKYIMKKIALSFFRKPYLLFGEEFIYKYKSAFKKIPAKIKNIITKHDNVTKSLKTQYQPPGPILRLTGIAVLEEYSHLGIGKQLLAGYEMAAKERNYRSIILETPETNIRAIKFYEKFGWKNYINDNGNMGKVYYYKLIPENYGRK</sequence>
<dbReference type="GO" id="GO:0016747">
    <property type="term" value="F:acyltransferase activity, transferring groups other than amino-acyl groups"/>
    <property type="evidence" value="ECO:0007669"/>
    <property type="project" value="InterPro"/>
</dbReference>
<dbReference type="InterPro" id="IPR016181">
    <property type="entry name" value="Acyl_CoA_acyltransferase"/>
</dbReference>
<keyword evidence="2" id="KW-0012">Acyltransferase</keyword>
<dbReference type="OrthoDB" id="7205533at2"/>
<evidence type="ECO:0000259" key="3">
    <source>
        <dbReference type="PROSITE" id="PS51186"/>
    </source>
</evidence>
<dbReference type="Pfam" id="PF00583">
    <property type="entry name" value="Acetyltransf_1"/>
    <property type="match status" value="1"/>
</dbReference>
<dbReference type="PROSITE" id="PS51186">
    <property type="entry name" value="GNAT"/>
    <property type="match status" value="1"/>
</dbReference>